<evidence type="ECO:0000313" key="1">
    <source>
        <dbReference type="EMBL" id="EFH81722.1"/>
    </source>
</evidence>
<proteinExistence type="predicted"/>
<comment type="caution">
    <text evidence="1">The sequence shown here is derived from an EMBL/GenBank/DDBJ whole genome shotgun (WGS) entry which is preliminary data.</text>
</comment>
<evidence type="ECO:0000313" key="2">
    <source>
        <dbReference type="Proteomes" id="UP000004508"/>
    </source>
</evidence>
<dbReference type="EMBL" id="ADVG01000004">
    <property type="protein sequence ID" value="EFH81722.1"/>
    <property type="molecule type" value="Genomic_DNA"/>
</dbReference>
<accession>D6U5E2</accession>
<sequence length="144" mass="15866">MGWMIPDAKLLLDQHCHPSRGPGFTAKSIVLGSFGQQIRQLGTLFLSQFGLGTWRRLVAQPIRTILLRPMHPLTYCTFSDSQGLGDVFLFPALLIQLPGTQSSAFAPIFWKGFFLAHASIHRPASFFTLDPHAQVNNSGDMNAG</sequence>
<dbReference type="InParanoid" id="D6U5E2"/>
<reference evidence="1 2" key="1">
    <citation type="journal article" date="2011" name="Stand. Genomic Sci.">
        <title>Non-contiguous finished genome sequence and contextual data of the filamentous soil bacterium Ktedonobacter racemifer type strain (SOSP1-21).</title>
        <authorList>
            <person name="Chang Y.J."/>
            <person name="Land M."/>
            <person name="Hauser L."/>
            <person name="Chertkov O."/>
            <person name="Del Rio T.G."/>
            <person name="Nolan M."/>
            <person name="Copeland A."/>
            <person name="Tice H."/>
            <person name="Cheng J.F."/>
            <person name="Lucas S."/>
            <person name="Han C."/>
            <person name="Goodwin L."/>
            <person name="Pitluck S."/>
            <person name="Ivanova N."/>
            <person name="Ovchinikova G."/>
            <person name="Pati A."/>
            <person name="Chen A."/>
            <person name="Palaniappan K."/>
            <person name="Mavromatis K."/>
            <person name="Liolios K."/>
            <person name="Brettin T."/>
            <person name="Fiebig A."/>
            <person name="Rohde M."/>
            <person name="Abt B."/>
            <person name="Goker M."/>
            <person name="Detter J.C."/>
            <person name="Woyke T."/>
            <person name="Bristow J."/>
            <person name="Eisen J.A."/>
            <person name="Markowitz V."/>
            <person name="Hugenholtz P."/>
            <person name="Kyrpides N.C."/>
            <person name="Klenk H.P."/>
            <person name="Lapidus A."/>
        </authorList>
    </citation>
    <scope>NUCLEOTIDE SEQUENCE [LARGE SCALE GENOMIC DNA]</scope>
    <source>
        <strain evidence="2">DSM 44963</strain>
    </source>
</reference>
<protein>
    <submittedName>
        <fullName evidence="1">Uncharacterized protein</fullName>
    </submittedName>
</protein>
<keyword evidence="2" id="KW-1185">Reference proteome</keyword>
<dbReference type="Proteomes" id="UP000004508">
    <property type="component" value="Unassembled WGS sequence"/>
</dbReference>
<dbReference type="AlphaFoldDB" id="D6U5E2"/>
<organism evidence="1 2">
    <name type="scientific">Ktedonobacter racemifer DSM 44963</name>
    <dbReference type="NCBI Taxonomy" id="485913"/>
    <lineage>
        <taxon>Bacteria</taxon>
        <taxon>Bacillati</taxon>
        <taxon>Chloroflexota</taxon>
        <taxon>Ktedonobacteria</taxon>
        <taxon>Ktedonobacterales</taxon>
        <taxon>Ktedonobacteraceae</taxon>
        <taxon>Ktedonobacter</taxon>
    </lineage>
</organism>
<name>D6U5E2_KTERA</name>
<gene>
    <name evidence="1" type="ORF">Krac_2466</name>
</gene>